<feature type="region of interest" description="Disordered" evidence="3">
    <location>
        <begin position="700"/>
        <end position="745"/>
    </location>
</feature>
<dbReference type="OrthoDB" id="438224at2759"/>
<dbReference type="VEuPathDB" id="FungiDB:HCDG_03268"/>
<evidence type="ECO:0000313" key="5">
    <source>
        <dbReference type="EMBL" id="EER43370.1"/>
    </source>
</evidence>
<dbReference type="GO" id="GO:0031934">
    <property type="term" value="C:mating-type region heterochromatin"/>
    <property type="evidence" value="ECO:0007669"/>
    <property type="project" value="TreeGrafter"/>
</dbReference>
<dbReference type="HOGENOM" id="CLU_282407_0_0_1"/>
<feature type="domain" description="YDG" evidence="4">
    <location>
        <begin position="934"/>
        <end position="1071"/>
    </location>
</feature>
<proteinExistence type="predicted"/>
<dbReference type="PANTHER" id="PTHR38046">
    <property type="entry name" value="CRYPTIC LOCI REGULATOR 2"/>
    <property type="match status" value="1"/>
</dbReference>
<evidence type="ECO:0000259" key="4">
    <source>
        <dbReference type="PROSITE" id="PS51015"/>
    </source>
</evidence>
<feature type="compositionally biased region" description="Gly residues" evidence="3">
    <location>
        <begin position="159"/>
        <end position="173"/>
    </location>
</feature>
<dbReference type="InterPro" id="IPR031915">
    <property type="entry name" value="Clr2_N"/>
</dbReference>
<organism evidence="5 6">
    <name type="scientific">Ajellomyces capsulatus (strain H143)</name>
    <name type="common">Darling's disease fungus</name>
    <name type="synonym">Histoplasma capsulatum</name>
    <dbReference type="NCBI Taxonomy" id="544712"/>
    <lineage>
        <taxon>Eukaryota</taxon>
        <taxon>Fungi</taxon>
        <taxon>Dikarya</taxon>
        <taxon>Ascomycota</taxon>
        <taxon>Pezizomycotina</taxon>
        <taxon>Eurotiomycetes</taxon>
        <taxon>Eurotiomycetidae</taxon>
        <taxon>Onygenales</taxon>
        <taxon>Ajellomycetaceae</taxon>
        <taxon>Histoplasma</taxon>
    </lineage>
</organism>
<dbReference type="Proteomes" id="UP000002624">
    <property type="component" value="Unassembled WGS sequence"/>
</dbReference>
<dbReference type="InterPro" id="IPR038986">
    <property type="entry name" value="Clr2"/>
</dbReference>
<dbReference type="EMBL" id="GG692421">
    <property type="protein sequence ID" value="EER43370.1"/>
    <property type="molecule type" value="Genomic_DNA"/>
</dbReference>
<dbReference type="AlphaFoldDB" id="C6HAN7"/>
<feature type="compositionally biased region" description="Polar residues" evidence="3">
    <location>
        <begin position="705"/>
        <end position="717"/>
    </location>
</feature>
<accession>C6HAN7</accession>
<reference evidence="6" key="1">
    <citation type="submission" date="2009-05" db="EMBL/GenBank/DDBJ databases">
        <title>The genome sequence of Ajellomyces capsulatus strain H143.</title>
        <authorList>
            <person name="Champion M."/>
            <person name="Cuomo C.A."/>
            <person name="Ma L.-J."/>
            <person name="Henn M.R."/>
            <person name="Sil A."/>
            <person name="Goldman B."/>
            <person name="Young S.K."/>
            <person name="Kodira C.D."/>
            <person name="Zeng Q."/>
            <person name="Koehrsen M."/>
            <person name="Alvarado L."/>
            <person name="Berlin A.M."/>
            <person name="Borenstein D."/>
            <person name="Chen Z."/>
            <person name="Engels R."/>
            <person name="Freedman E."/>
            <person name="Gellesch M."/>
            <person name="Goldberg J."/>
            <person name="Griggs A."/>
            <person name="Gujja S."/>
            <person name="Heiman D.I."/>
            <person name="Hepburn T.A."/>
            <person name="Howarth C."/>
            <person name="Jen D."/>
            <person name="Larson L."/>
            <person name="Lewis B."/>
            <person name="Mehta T."/>
            <person name="Park D."/>
            <person name="Pearson M."/>
            <person name="Roberts A."/>
            <person name="Saif S."/>
            <person name="Shea T.D."/>
            <person name="Shenoy N."/>
            <person name="Sisk P."/>
            <person name="Stolte C."/>
            <person name="Sykes S."/>
            <person name="Walk T."/>
            <person name="White J."/>
            <person name="Yandava C."/>
            <person name="Klein B."/>
            <person name="McEwen J.G."/>
            <person name="Puccia R."/>
            <person name="Goldman G.H."/>
            <person name="Felipe M.S."/>
            <person name="Nino-Vega G."/>
            <person name="San-Blas G."/>
            <person name="Taylor J.W."/>
            <person name="Mendoza L."/>
            <person name="Galagan J.E."/>
            <person name="Nusbaum C."/>
            <person name="Birren B.W."/>
        </authorList>
    </citation>
    <scope>NUCLEOTIDE SEQUENCE [LARGE SCALE GENOMIC DNA]</scope>
    <source>
        <strain evidence="6">H143</strain>
    </source>
</reference>
<dbReference type="GO" id="GO:0033553">
    <property type="term" value="C:rDNA heterochromatin"/>
    <property type="evidence" value="ECO:0007669"/>
    <property type="project" value="TreeGrafter"/>
</dbReference>
<dbReference type="PROSITE" id="PS51015">
    <property type="entry name" value="YDG"/>
    <property type="match status" value="1"/>
</dbReference>
<feature type="region of interest" description="Disordered" evidence="3">
    <location>
        <begin position="657"/>
        <end position="678"/>
    </location>
</feature>
<dbReference type="PANTHER" id="PTHR38046:SF1">
    <property type="entry name" value="CRYPTIC LOCI REGULATOR 2"/>
    <property type="match status" value="1"/>
</dbReference>
<evidence type="ECO:0000256" key="1">
    <source>
        <dbReference type="ARBA" id="ARBA00023242"/>
    </source>
</evidence>
<gene>
    <name evidence="5" type="ORF">HCDG_03268</name>
</gene>
<dbReference type="SUPFAM" id="SSF88697">
    <property type="entry name" value="PUA domain-like"/>
    <property type="match status" value="1"/>
</dbReference>
<comment type="subcellular location">
    <subcellularLocation>
        <location evidence="2">Nucleus</location>
    </subcellularLocation>
</comment>
<protein>
    <recommendedName>
        <fullName evidence="4">YDG domain-containing protein</fullName>
    </recommendedName>
</protein>
<dbReference type="GO" id="GO:0070824">
    <property type="term" value="C:SHREC complex"/>
    <property type="evidence" value="ECO:0007669"/>
    <property type="project" value="InterPro"/>
</dbReference>
<feature type="compositionally biased region" description="Basic residues" evidence="3">
    <location>
        <begin position="146"/>
        <end position="157"/>
    </location>
</feature>
<dbReference type="InterPro" id="IPR036987">
    <property type="entry name" value="SRA-YDG_sf"/>
</dbReference>
<dbReference type="GO" id="GO:0030466">
    <property type="term" value="P:silent mating-type cassette heterochromatin formation"/>
    <property type="evidence" value="ECO:0007669"/>
    <property type="project" value="TreeGrafter"/>
</dbReference>
<dbReference type="Pfam" id="PF16761">
    <property type="entry name" value="Clr2_transil"/>
    <property type="match status" value="1"/>
</dbReference>
<feature type="region of interest" description="Disordered" evidence="3">
    <location>
        <begin position="138"/>
        <end position="178"/>
    </location>
</feature>
<sequence>MPPLLPLPLDDDDNNVVTVCIDKSFTDGDSSVWPTHPRFEREDPQLYLRKLANMWMKERDEVRPGKQYILDQLPEGYVFMSRARQHNPTLRDKYLYGHPSGYYFNSPNRFWPHFCHLMTRGTVPCRCDLCRTGKQAINPDDPSMARLRRKPGPKPKQKVGGGSASTNGVGGKPGRPKTRKYIAEDEEGTPDVFKTLVFKLQERGSIDQPIKEPLSMDWRAQRNTLQEHLTRTFMQHSFIPRLGELVLWCYSFQGTELRFNWSTESFEMYCRKNKKFLGIPEWRAGTVAQTAEEPPILEDIITETKKKFAVNTSGFRIETFPDPNSTNKNLSRQYKYVPLNCIRPLNYWQIFLQGVDPDDYHPSIKNALTIMSSCSVVNKYHFKGVWPDATVYCKGIFIGSELLIRGDGVRLMPRQKSISADPHHQVTDVLVIESIQVKLRNCDADLNSPLLCQSTAVRLVGKAYTLSPKNAYKEPNSIGTPSPLTYEEVIDSFECVGMRGYGKWYRMQPEKHRIQISLDHVVGRCYESELMSLMFDDLSLGLDMEGVIAGREYGRLTDQRLAPDKEWFFGDSRVETLALESLNLEEVGIYDDSRDPKMFRANLRIIDGTANGSDIRDAKIPRTMGRPLAGLIGSSAKSSTFENVGKMSSLVTSALGPLEPSANQTPVDLTSAAASDEQSISMPSAIETVASRVPGTTDVVDGTLLTGQTPSVSSSALEDTPGRVDQPLTPQPPADNSVSKRKRPTVDPCKCTCAVSRDCPRAARDGVLDCRIAPGLPIPKRKHKRTGPKPARESQTFRYISMKERGRLQRSADDVLSLLTLFKSASIAPEIERPGIFKRMRGRVQQLQFYDIDTALPPVLEKFMDPTTGLPAIVHSPNSAVPWDIKLDCEAILLRWKSGDFDPSLLRGIISGDRVRTARRLDSSYKFKRDSIVVGDNGLLNGQWFPLQITTIRDGAHGEIEAGISGRDKIGAVSIILSSAGKGYPDIDQGDTISYCGTRGKDGHISAGTNLLIESQAKRNPIRVLRSSKLPKINPYRPVAGFRYDGLYEIDDVELLDSQTMLHRFKLRRIPGQTPIRYQGEERRPTEREVEEWKAIQNLDASSRLK</sequence>
<dbReference type="Pfam" id="PF10383">
    <property type="entry name" value="Clr2"/>
    <property type="match status" value="1"/>
</dbReference>
<dbReference type="Pfam" id="PF02182">
    <property type="entry name" value="SAD_SRA"/>
    <property type="match status" value="1"/>
</dbReference>
<dbReference type="InterPro" id="IPR018839">
    <property type="entry name" value="Tscrpt-silencing_Clr2_C"/>
</dbReference>
<dbReference type="InterPro" id="IPR003105">
    <property type="entry name" value="SRA_YDG"/>
</dbReference>
<evidence type="ECO:0000256" key="3">
    <source>
        <dbReference type="SAM" id="MobiDB-lite"/>
    </source>
</evidence>
<dbReference type="Gene3D" id="2.30.280.10">
    <property type="entry name" value="SRA-YDG"/>
    <property type="match status" value="1"/>
</dbReference>
<evidence type="ECO:0000313" key="6">
    <source>
        <dbReference type="Proteomes" id="UP000002624"/>
    </source>
</evidence>
<dbReference type="SMART" id="SM00466">
    <property type="entry name" value="SRA"/>
    <property type="match status" value="1"/>
</dbReference>
<dbReference type="eggNOG" id="ENOG502SWDM">
    <property type="taxonomic scope" value="Eukaryota"/>
</dbReference>
<evidence type="ECO:0000256" key="2">
    <source>
        <dbReference type="PROSITE-ProRule" id="PRU00358"/>
    </source>
</evidence>
<name>C6HAN7_AJECH</name>
<feature type="compositionally biased region" description="Polar residues" evidence="3">
    <location>
        <begin position="661"/>
        <end position="678"/>
    </location>
</feature>
<dbReference type="InterPro" id="IPR015947">
    <property type="entry name" value="PUA-like_sf"/>
</dbReference>
<keyword evidence="1 2" id="KW-0539">Nucleus</keyword>